<evidence type="ECO:0000256" key="1">
    <source>
        <dbReference type="SAM" id="MobiDB-lite"/>
    </source>
</evidence>
<dbReference type="EMBL" id="BMND01000059">
    <property type="protein sequence ID" value="GGN64160.1"/>
    <property type="molecule type" value="Genomic_DNA"/>
</dbReference>
<dbReference type="Proteomes" id="UP000600080">
    <property type="component" value="Unassembled WGS sequence"/>
</dbReference>
<evidence type="ECO:0000313" key="3">
    <source>
        <dbReference type="Proteomes" id="UP000600080"/>
    </source>
</evidence>
<evidence type="ECO:0000313" key="2">
    <source>
        <dbReference type="EMBL" id="GGN64160.1"/>
    </source>
</evidence>
<accession>A0ABQ2K368</accession>
<gene>
    <name evidence="2" type="ORF">GCM10012285_65950</name>
</gene>
<sequence>MEDTRQLAELARCIEEHNSMSRRARELFARTQETSQKIGDLVNAALSTGTSWTELNRLLATVEDAPPPGALVSHHSPEPAPSLAGDVTTAEPQIPAQARNASAPLSRARTEQEGVPSLLVRAHAVVSTTPEREMASRDLATALGHNVNAIGGDLCALLREVGVVRPNNGKINARYEKLSNRLPGFTADCLKQAIDAYSARTATPALPATGT</sequence>
<proteinExistence type="predicted"/>
<organism evidence="2 3">
    <name type="scientific">Streptomyces kronopolitis</name>
    <dbReference type="NCBI Taxonomy" id="1612435"/>
    <lineage>
        <taxon>Bacteria</taxon>
        <taxon>Bacillati</taxon>
        <taxon>Actinomycetota</taxon>
        <taxon>Actinomycetes</taxon>
        <taxon>Kitasatosporales</taxon>
        <taxon>Streptomycetaceae</taxon>
        <taxon>Streptomyces</taxon>
    </lineage>
</organism>
<name>A0ABQ2K368_9ACTN</name>
<protein>
    <submittedName>
        <fullName evidence="2">Uncharacterized protein</fullName>
    </submittedName>
</protein>
<dbReference type="RefSeq" id="WP_189104423.1">
    <property type="nucleotide sequence ID" value="NZ_BMND01000059.1"/>
</dbReference>
<keyword evidence="3" id="KW-1185">Reference proteome</keyword>
<dbReference type="GeneID" id="301552266"/>
<reference evidence="3" key="1">
    <citation type="journal article" date="2019" name="Int. J. Syst. Evol. Microbiol.">
        <title>The Global Catalogue of Microorganisms (GCM) 10K type strain sequencing project: providing services to taxonomists for standard genome sequencing and annotation.</title>
        <authorList>
            <consortium name="The Broad Institute Genomics Platform"/>
            <consortium name="The Broad Institute Genome Sequencing Center for Infectious Disease"/>
            <person name="Wu L."/>
            <person name="Ma J."/>
        </authorList>
    </citation>
    <scope>NUCLEOTIDE SEQUENCE [LARGE SCALE GENOMIC DNA]</scope>
    <source>
        <strain evidence="3">CGMCC 4.7323</strain>
    </source>
</reference>
<feature type="region of interest" description="Disordered" evidence="1">
    <location>
        <begin position="66"/>
        <end position="86"/>
    </location>
</feature>
<comment type="caution">
    <text evidence="2">The sequence shown here is derived from an EMBL/GenBank/DDBJ whole genome shotgun (WGS) entry which is preliminary data.</text>
</comment>